<keyword evidence="3" id="KW-0812">Transmembrane</keyword>
<reference evidence="5" key="1">
    <citation type="submission" date="2023-07" db="EMBL/GenBank/DDBJ databases">
        <title>Mucosal microbiota of week-old chicken and adult hens.</title>
        <authorList>
            <person name="Volf J."/>
            <person name="Karasova D."/>
            <person name="Crhanova M."/>
            <person name="Faldynova M."/>
            <person name="Prikrylova H."/>
            <person name="Zeman M."/>
            <person name="Babak V."/>
            <person name="Rajova J."/>
            <person name="Rychlik I."/>
        </authorList>
    </citation>
    <scope>NUCLEOTIDE SEQUENCE</scope>
    <source>
        <strain evidence="5">ET902</strain>
    </source>
</reference>
<dbReference type="Pfam" id="PF00149">
    <property type="entry name" value="Metallophos"/>
    <property type="match status" value="1"/>
</dbReference>
<evidence type="ECO:0000259" key="4">
    <source>
        <dbReference type="Pfam" id="PF00149"/>
    </source>
</evidence>
<accession>A0ABT8Z0S6</accession>
<gene>
    <name evidence="5" type="ORF">Q5M86_13240</name>
</gene>
<dbReference type="RefSeq" id="WP_304384306.1">
    <property type="nucleotide sequence ID" value="NZ_JAUPBL010000007.1"/>
</dbReference>
<evidence type="ECO:0000313" key="6">
    <source>
        <dbReference type="Proteomes" id="UP001175147"/>
    </source>
</evidence>
<dbReference type="SUPFAM" id="SSF56300">
    <property type="entry name" value="Metallo-dependent phosphatases"/>
    <property type="match status" value="1"/>
</dbReference>
<proteinExistence type="predicted"/>
<evidence type="ECO:0000313" key="5">
    <source>
        <dbReference type="EMBL" id="MDO7021733.1"/>
    </source>
</evidence>
<evidence type="ECO:0000256" key="1">
    <source>
        <dbReference type="ARBA" id="ARBA00022723"/>
    </source>
</evidence>
<feature type="domain" description="Calcineurin-like phosphoesterase" evidence="4">
    <location>
        <begin position="56"/>
        <end position="231"/>
    </location>
</feature>
<dbReference type="EMBL" id="JAUPBM010000289">
    <property type="protein sequence ID" value="MDO7021733.1"/>
    <property type="molecule type" value="Genomic_DNA"/>
</dbReference>
<protein>
    <submittedName>
        <fullName evidence="5">Metallophosphoesterase</fullName>
    </submittedName>
</protein>
<dbReference type="PANTHER" id="PTHR31302">
    <property type="entry name" value="TRANSMEMBRANE PROTEIN WITH METALLOPHOSPHOESTERASE DOMAIN-RELATED"/>
    <property type="match status" value="1"/>
</dbReference>
<keyword evidence="6" id="KW-1185">Reference proteome</keyword>
<comment type="caution">
    <text evidence="5">The sequence shown here is derived from an EMBL/GenBank/DDBJ whole genome shotgun (WGS) entry which is preliminary data.</text>
</comment>
<keyword evidence="3" id="KW-0472">Membrane</keyword>
<feature type="transmembrane region" description="Helical" evidence="3">
    <location>
        <begin position="12"/>
        <end position="30"/>
    </location>
</feature>
<organism evidence="5 6">
    <name type="scientific">Brachyspira innocens</name>
    <dbReference type="NCBI Taxonomy" id="13264"/>
    <lineage>
        <taxon>Bacteria</taxon>
        <taxon>Pseudomonadati</taxon>
        <taxon>Spirochaetota</taxon>
        <taxon>Spirochaetia</taxon>
        <taxon>Brachyspirales</taxon>
        <taxon>Brachyspiraceae</taxon>
        <taxon>Brachyspira</taxon>
    </lineage>
</organism>
<dbReference type="InterPro" id="IPR029052">
    <property type="entry name" value="Metallo-depent_PP-like"/>
</dbReference>
<name>A0ABT8Z0S6_9SPIR</name>
<keyword evidence="3" id="KW-1133">Transmembrane helix</keyword>
<evidence type="ECO:0000256" key="2">
    <source>
        <dbReference type="ARBA" id="ARBA00022801"/>
    </source>
</evidence>
<dbReference type="Gene3D" id="3.60.21.10">
    <property type="match status" value="1"/>
</dbReference>
<sequence length="297" mass="33827">MNFLQKISKRNKIIFLIVVVLFICITLYMYKTAHSLRVRYITLEFEDLTESFDNTKIALAADMHAGLYIPESHVKNMSALITNENPDIILFAGDYIYSAPHKFSHYDEENTKKFANGIKGLEAKYGKYAVLGNHDNWESTSDVSNALYSNGFNVMDNSILFITNEMGEYISIGGVGDFLTDNVDFEAATKNVKSNDFHILLSHEPNIPLKMAKDKGYTEFIDLFLSGHTHGLQISFLPMWVWEGLNKNKEYPHFPVIYGIMNYGKMKVYVTSGIGAVLMPFRLLAYPEVVIITLKRK</sequence>
<dbReference type="Proteomes" id="UP001175147">
    <property type="component" value="Unassembled WGS sequence"/>
</dbReference>
<dbReference type="InterPro" id="IPR004843">
    <property type="entry name" value="Calcineurin-like_PHP"/>
</dbReference>
<dbReference type="PANTHER" id="PTHR31302:SF31">
    <property type="entry name" value="PHOSPHODIESTERASE YAEI"/>
    <property type="match status" value="1"/>
</dbReference>
<dbReference type="InterPro" id="IPR051158">
    <property type="entry name" value="Metallophosphoesterase_sf"/>
</dbReference>
<keyword evidence="2" id="KW-0378">Hydrolase</keyword>
<evidence type="ECO:0000256" key="3">
    <source>
        <dbReference type="SAM" id="Phobius"/>
    </source>
</evidence>
<keyword evidence="1" id="KW-0479">Metal-binding</keyword>